<keyword evidence="4" id="KW-1003">Cell membrane</keyword>
<dbReference type="InterPro" id="IPR004812">
    <property type="entry name" value="Efflux_drug-R_Bcr/CmlA"/>
</dbReference>
<reference evidence="10 11" key="1">
    <citation type="journal article" date="2013" name="Antonie Van Leeuwenhoek">
        <title>Dongia rigui sp. nov., isolated from freshwater of a large wetland in Korea.</title>
        <authorList>
            <person name="Baik K.S."/>
            <person name="Hwang Y.M."/>
            <person name="Choi J.S."/>
            <person name="Kwon J."/>
            <person name="Seong C.N."/>
        </authorList>
    </citation>
    <scope>NUCLEOTIDE SEQUENCE [LARGE SCALE GENOMIC DNA]</scope>
    <source>
        <strain evidence="10 11">04SU4-P</strain>
    </source>
</reference>
<keyword evidence="8" id="KW-0997">Cell inner membrane</keyword>
<evidence type="ECO:0000256" key="1">
    <source>
        <dbReference type="ARBA" id="ARBA00004651"/>
    </source>
</evidence>
<feature type="transmembrane region" description="Helical" evidence="8">
    <location>
        <begin position="315"/>
        <end position="336"/>
    </location>
</feature>
<dbReference type="Gene3D" id="1.20.1720.10">
    <property type="entry name" value="Multidrug resistance protein D"/>
    <property type="match status" value="1"/>
</dbReference>
<comment type="caution">
    <text evidence="10">The sequence shown here is derived from an EMBL/GenBank/DDBJ whole genome shotgun (WGS) entry which is preliminary data.</text>
</comment>
<feature type="transmembrane region" description="Helical" evidence="8">
    <location>
        <begin position="377"/>
        <end position="395"/>
    </location>
</feature>
<feature type="transmembrane region" description="Helical" evidence="8">
    <location>
        <begin position="291"/>
        <end position="309"/>
    </location>
</feature>
<feature type="transmembrane region" description="Helical" evidence="8">
    <location>
        <begin position="109"/>
        <end position="130"/>
    </location>
</feature>
<dbReference type="NCBIfam" id="TIGR00710">
    <property type="entry name" value="efflux_Bcr_CflA"/>
    <property type="match status" value="1"/>
</dbReference>
<feature type="transmembrane region" description="Helical" evidence="8">
    <location>
        <begin position="56"/>
        <end position="72"/>
    </location>
</feature>
<sequence length="408" mass="43907">MATDNKAAAPDQVRLEFIVLLALTISLVALAIDSMLPALSEIATDLGVTNPNDRQMVITVLFAGFGIAQIIYGPISDSVGRKPAIYAGFVVFIAGSILAILSQDFTTMLIGRFLQGFGAAGPRTVTVAMVRDRYEGRAMARIMSLVTSVFILVPVLAPSIGQGILLVAHWRAIFWMLLVLGVVTALWFALRLDETLPRERRRELSVARILRAIIETFRTRVALGYMTATGLVFGAFIGYLASAQQIFQEMFGMGKLFPICFGTLAITFGAASLTNAKLVMRFGMRKLSHRALLGHTILSLVFVVVAFYVDGKPPFLVFMAYMMGAFFLIGLLFGNFNAMAMAPLGHIAGVGAAVIGMMTTFISVGCGAIIGHAYQGTIMPLAIGFSVLGVLSLLVTRWADKGHIEGAH</sequence>
<dbReference type="PANTHER" id="PTHR23502">
    <property type="entry name" value="MAJOR FACILITATOR SUPERFAMILY"/>
    <property type="match status" value="1"/>
</dbReference>
<evidence type="ECO:0000259" key="9">
    <source>
        <dbReference type="PROSITE" id="PS50850"/>
    </source>
</evidence>
<evidence type="ECO:0000256" key="2">
    <source>
        <dbReference type="ARBA" id="ARBA00006236"/>
    </source>
</evidence>
<evidence type="ECO:0000256" key="6">
    <source>
        <dbReference type="ARBA" id="ARBA00022989"/>
    </source>
</evidence>
<comment type="similarity">
    <text evidence="2 8">Belongs to the major facilitator superfamily. Bcr/CmlA family.</text>
</comment>
<feature type="transmembrane region" description="Helical" evidence="8">
    <location>
        <begin position="221"/>
        <end position="241"/>
    </location>
</feature>
<feature type="domain" description="Major facilitator superfamily (MFS) profile" evidence="9">
    <location>
        <begin position="17"/>
        <end position="408"/>
    </location>
</feature>
<dbReference type="PANTHER" id="PTHR23502:SF132">
    <property type="entry name" value="POLYAMINE TRANSPORTER 2-RELATED"/>
    <property type="match status" value="1"/>
</dbReference>
<evidence type="ECO:0000313" key="10">
    <source>
        <dbReference type="EMBL" id="MDY0870608.1"/>
    </source>
</evidence>
<dbReference type="Proteomes" id="UP001271769">
    <property type="component" value="Unassembled WGS sequence"/>
</dbReference>
<proteinExistence type="inferred from homology"/>
<evidence type="ECO:0000313" key="11">
    <source>
        <dbReference type="Proteomes" id="UP001271769"/>
    </source>
</evidence>
<comment type="subcellular location">
    <subcellularLocation>
        <location evidence="8">Cell inner membrane</location>
        <topology evidence="8">Multi-pass membrane protein</topology>
    </subcellularLocation>
    <subcellularLocation>
        <location evidence="1">Cell membrane</location>
        <topology evidence="1">Multi-pass membrane protein</topology>
    </subcellularLocation>
</comment>
<dbReference type="CDD" id="cd17320">
    <property type="entry name" value="MFS_MdfA_MDR_like"/>
    <property type="match status" value="1"/>
</dbReference>
<keyword evidence="3 8" id="KW-0813">Transport</keyword>
<accession>A0ABU5DTD0</accession>
<feature type="transmembrane region" description="Helical" evidence="8">
    <location>
        <begin position="256"/>
        <end position="279"/>
    </location>
</feature>
<gene>
    <name evidence="10" type="ORF">SMD31_01685</name>
</gene>
<keyword evidence="7 8" id="KW-0472">Membrane</keyword>
<keyword evidence="5 8" id="KW-0812">Transmembrane</keyword>
<evidence type="ECO:0000256" key="4">
    <source>
        <dbReference type="ARBA" id="ARBA00022475"/>
    </source>
</evidence>
<feature type="transmembrane region" description="Helical" evidence="8">
    <location>
        <begin position="84"/>
        <end position="103"/>
    </location>
</feature>
<dbReference type="InterPro" id="IPR036259">
    <property type="entry name" value="MFS_trans_sf"/>
</dbReference>
<dbReference type="RefSeq" id="WP_320498893.1">
    <property type="nucleotide sequence ID" value="NZ_JAXCLX010000001.1"/>
</dbReference>
<dbReference type="Pfam" id="PF07690">
    <property type="entry name" value="MFS_1"/>
    <property type="match status" value="1"/>
</dbReference>
<protein>
    <recommendedName>
        <fullName evidence="8">Bcr/CflA family efflux transporter</fullName>
    </recommendedName>
</protein>
<dbReference type="SUPFAM" id="SSF103473">
    <property type="entry name" value="MFS general substrate transporter"/>
    <property type="match status" value="1"/>
</dbReference>
<dbReference type="InterPro" id="IPR011701">
    <property type="entry name" value="MFS"/>
</dbReference>
<evidence type="ECO:0000256" key="7">
    <source>
        <dbReference type="ARBA" id="ARBA00023136"/>
    </source>
</evidence>
<feature type="transmembrane region" description="Helical" evidence="8">
    <location>
        <begin position="348"/>
        <end position="371"/>
    </location>
</feature>
<feature type="transmembrane region" description="Helical" evidence="8">
    <location>
        <begin position="15"/>
        <end position="36"/>
    </location>
</feature>
<keyword evidence="11" id="KW-1185">Reference proteome</keyword>
<evidence type="ECO:0000256" key="3">
    <source>
        <dbReference type="ARBA" id="ARBA00022448"/>
    </source>
</evidence>
<dbReference type="PROSITE" id="PS50850">
    <property type="entry name" value="MFS"/>
    <property type="match status" value="1"/>
</dbReference>
<keyword evidence="6 8" id="KW-1133">Transmembrane helix</keyword>
<evidence type="ECO:0000256" key="8">
    <source>
        <dbReference type="RuleBase" id="RU365088"/>
    </source>
</evidence>
<name>A0ABU5DTD0_9PROT</name>
<evidence type="ECO:0000256" key="5">
    <source>
        <dbReference type="ARBA" id="ARBA00022692"/>
    </source>
</evidence>
<feature type="transmembrane region" description="Helical" evidence="8">
    <location>
        <begin position="172"/>
        <end position="192"/>
    </location>
</feature>
<dbReference type="InterPro" id="IPR020846">
    <property type="entry name" value="MFS_dom"/>
</dbReference>
<feature type="transmembrane region" description="Helical" evidence="8">
    <location>
        <begin position="142"/>
        <end position="160"/>
    </location>
</feature>
<dbReference type="EMBL" id="JAXCLX010000001">
    <property type="protein sequence ID" value="MDY0870608.1"/>
    <property type="molecule type" value="Genomic_DNA"/>
</dbReference>
<organism evidence="10 11">
    <name type="scientific">Dongia rigui</name>
    <dbReference type="NCBI Taxonomy" id="940149"/>
    <lineage>
        <taxon>Bacteria</taxon>
        <taxon>Pseudomonadati</taxon>
        <taxon>Pseudomonadota</taxon>
        <taxon>Alphaproteobacteria</taxon>
        <taxon>Rhodospirillales</taxon>
        <taxon>Dongiaceae</taxon>
        <taxon>Dongia</taxon>
    </lineage>
</organism>